<evidence type="ECO:0000313" key="2">
    <source>
        <dbReference type="Proteomes" id="UP000298416"/>
    </source>
</evidence>
<dbReference type="EMBL" id="PNBA02000019">
    <property type="protein sequence ID" value="KAG6390972.1"/>
    <property type="molecule type" value="Genomic_DNA"/>
</dbReference>
<reference evidence="1" key="2">
    <citation type="submission" date="2020-08" db="EMBL/GenBank/DDBJ databases">
        <title>Plant Genome Project.</title>
        <authorList>
            <person name="Zhang R.-G."/>
        </authorList>
    </citation>
    <scope>NUCLEOTIDE SEQUENCE</scope>
    <source>
        <strain evidence="1">Huo1</strain>
        <tissue evidence="1">Leaf</tissue>
    </source>
</reference>
<proteinExistence type="predicted"/>
<accession>A0A8X8Z3N0</accession>
<keyword evidence="2" id="KW-1185">Reference proteome</keyword>
<evidence type="ECO:0000313" key="1">
    <source>
        <dbReference type="EMBL" id="KAG6390972.1"/>
    </source>
</evidence>
<reference evidence="1" key="1">
    <citation type="submission" date="2018-01" db="EMBL/GenBank/DDBJ databases">
        <authorList>
            <person name="Mao J.F."/>
        </authorList>
    </citation>
    <scope>NUCLEOTIDE SEQUENCE</scope>
    <source>
        <strain evidence="1">Huo1</strain>
        <tissue evidence="1">Leaf</tissue>
    </source>
</reference>
<comment type="caution">
    <text evidence="1">The sequence shown here is derived from an EMBL/GenBank/DDBJ whole genome shotgun (WGS) entry which is preliminary data.</text>
</comment>
<gene>
    <name evidence="1" type="ORF">SASPL_148718</name>
</gene>
<protein>
    <submittedName>
        <fullName evidence="1">Uncharacterized protein</fullName>
    </submittedName>
</protein>
<dbReference type="PANTHER" id="PTHR46250">
    <property type="entry name" value="MYB/SANT-LIKE DNA-BINDING DOMAIN PROTEIN-RELATED"/>
    <property type="match status" value="1"/>
</dbReference>
<organism evidence="1">
    <name type="scientific">Salvia splendens</name>
    <name type="common">Scarlet sage</name>
    <dbReference type="NCBI Taxonomy" id="180675"/>
    <lineage>
        <taxon>Eukaryota</taxon>
        <taxon>Viridiplantae</taxon>
        <taxon>Streptophyta</taxon>
        <taxon>Embryophyta</taxon>
        <taxon>Tracheophyta</taxon>
        <taxon>Spermatophyta</taxon>
        <taxon>Magnoliopsida</taxon>
        <taxon>eudicotyledons</taxon>
        <taxon>Gunneridae</taxon>
        <taxon>Pentapetalae</taxon>
        <taxon>asterids</taxon>
        <taxon>lamiids</taxon>
        <taxon>Lamiales</taxon>
        <taxon>Lamiaceae</taxon>
        <taxon>Nepetoideae</taxon>
        <taxon>Mentheae</taxon>
        <taxon>Salviinae</taxon>
        <taxon>Salvia</taxon>
        <taxon>Salvia subgen. Calosphace</taxon>
        <taxon>core Calosphace</taxon>
    </lineage>
</organism>
<sequence>MWTTREEDILAYSLLELVAKGWKSDNGFRAGYLGRIKEHLREEFPKTDLKGTPTLPQRLLDSSVKTMRNKAWPYWDPWIVIFGKDCAIGTGAEDVADGAQAVRQQNVVETWRIY</sequence>
<name>A0A8X8Z3N0_SALSN</name>
<dbReference type="Proteomes" id="UP000298416">
    <property type="component" value="Unassembled WGS sequence"/>
</dbReference>
<dbReference type="AlphaFoldDB" id="A0A8X8Z3N0"/>